<dbReference type="SUPFAM" id="SSF57997">
    <property type="entry name" value="Tropomyosin"/>
    <property type="match status" value="1"/>
</dbReference>
<dbReference type="GO" id="GO:0003697">
    <property type="term" value="F:single-stranded DNA binding"/>
    <property type="evidence" value="ECO:0000318"/>
    <property type="project" value="GO_Central"/>
</dbReference>
<evidence type="ECO:0000259" key="5">
    <source>
        <dbReference type="Pfam" id="PF13476"/>
    </source>
</evidence>
<dbReference type="GO" id="GO:0000724">
    <property type="term" value="P:double-strand break repair via homologous recombination"/>
    <property type="evidence" value="ECO:0000318"/>
    <property type="project" value="GO_Central"/>
</dbReference>
<dbReference type="SMR" id="A2DZR1"/>
<accession>A2DZR1</accession>
<dbReference type="OMA" id="GIRTEPF"/>
<protein>
    <recommendedName>
        <fullName evidence="2">Structural maintenance of chromosomes protein 5</fullName>
    </recommendedName>
</protein>
<reference evidence="6" key="1">
    <citation type="submission" date="2006-10" db="EMBL/GenBank/DDBJ databases">
        <authorList>
            <person name="Amadeo P."/>
            <person name="Zhao Q."/>
            <person name="Wortman J."/>
            <person name="Fraser-Liggett C."/>
            <person name="Carlton J."/>
        </authorList>
    </citation>
    <scope>NUCLEOTIDE SEQUENCE</scope>
    <source>
        <strain evidence="6">G3</strain>
    </source>
</reference>
<reference evidence="6" key="2">
    <citation type="journal article" date="2007" name="Science">
        <title>Draft genome sequence of the sexually transmitted pathogen Trichomonas vaginalis.</title>
        <authorList>
            <person name="Carlton J.M."/>
            <person name="Hirt R.P."/>
            <person name="Silva J.C."/>
            <person name="Delcher A.L."/>
            <person name="Schatz M."/>
            <person name="Zhao Q."/>
            <person name="Wortman J.R."/>
            <person name="Bidwell S.L."/>
            <person name="Alsmark U.C.M."/>
            <person name="Besteiro S."/>
            <person name="Sicheritz-Ponten T."/>
            <person name="Noel C.J."/>
            <person name="Dacks J.B."/>
            <person name="Foster P.G."/>
            <person name="Simillion C."/>
            <person name="Van de Peer Y."/>
            <person name="Miranda-Saavedra D."/>
            <person name="Barton G.J."/>
            <person name="Westrop G.D."/>
            <person name="Mueller S."/>
            <person name="Dessi D."/>
            <person name="Fiori P.L."/>
            <person name="Ren Q."/>
            <person name="Paulsen I."/>
            <person name="Zhang H."/>
            <person name="Bastida-Corcuera F.D."/>
            <person name="Simoes-Barbosa A."/>
            <person name="Brown M.T."/>
            <person name="Hayes R.D."/>
            <person name="Mukherjee M."/>
            <person name="Okumura C.Y."/>
            <person name="Schneider R."/>
            <person name="Smith A.J."/>
            <person name="Vanacova S."/>
            <person name="Villalvazo M."/>
            <person name="Haas B.J."/>
            <person name="Pertea M."/>
            <person name="Feldblyum T.V."/>
            <person name="Utterback T.R."/>
            <person name="Shu C.L."/>
            <person name="Osoegawa K."/>
            <person name="de Jong P.J."/>
            <person name="Hrdy I."/>
            <person name="Horvathova L."/>
            <person name="Zubacova Z."/>
            <person name="Dolezal P."/>
            <person name="Malik S.B."/>
            <person name="Logsdon J.M. Jr."/>
            <person name="Henze K."/>
            <person name="Gupta A."/>
            <person name="Wang C.C."/>
            <person name="Dunne R.L."/>
            <person name="Upcroft J.A."/>
            <person name="Upcroft P."/>
            <person name="White O."/>
            <person name="Salzberg S.L."/>
            <person name="Tang P."/>
            <person name="Chiu C.-H."/>
            <person name="Lee Y.-S."/>
            <person name="Embley T.M."/>
            <person name="Coombs G.H."/>
            <person name="Mottram J.C."/>
            <person name="Tachezy J."/>
            <person name="Fraser-Liggett C.M."/>
            <person name="Johnson P.J."/>
        </authorList>
    </citation>
    <scope>NUCLEOTIDE SEQUENCE [LARGE SCALE GENOMIC DNA]</scope>
    <source>
        <strain evidence="6">G3</strain>
    </source>
</reference>
<sequence>MRRSVPSRQSSQKLKDNQSFYEGDVDKFQNGSIMSIKLKDFMTFEKITIQPGAGLNLIIGPNGSGKSTIVCAVGLGLASSPSILARTSKLSGFIRHGCSIASIKILLKADVPFWVNRRIKTDNSSKWRIKNINGKWKDSSAGEVSQRVSALHIQLDNLCMFLPQERVKEFATLKPPQLLTATEQAINQEVYDTHQALLKDFQRHSEMSQKINDLNTNITTYQSRCQQLRVEVDRLAQRDDCQKQIEKYEKAIPWAEHRAAKIEYAQCKNDLQVALTNYDQIAQNIRPLSEKKDQIQQKVKKNNDDLGRETNLCHNLKSEVLQMSNQKFEYDRTISESKQQLTRVKENMDRVKNDVDQLTNAIQIAESKIEGIDQDIEPLRQQKRELMQQLNDVKRASAEAAGLIEPIRRERGRKQKDLEEIDNDLRKYQNQKKRLLDHIAQNLRRHDVVELYNYIESRRNTFNANVYGPICAELNFKDVKYSNILHMVVENHYLFAFLAEDESDRDSIENFCRQKHFTRITLLRASDNFKLSQQQKMSQQNAPPSLARDGFPSYVIDTFDAPPMVKQMLNSMAQLDKVPIGGHETARKSIGRLCEDVFPQYNINRYVLDNVVYYIKRSKYSANVSTLSISIRQSNIWREASAGAENIKMLQAKKQQIEESMNKLAEEEAKQRQEANRFTSQIETLSNEIQDISKRIKDHEGIKEKVRQLKMKKEIKQKEYDEHPRKIEQLNQKITKAIDNFSNLLIKIKTKLVDFNVHRIKYDVLSQKRDILQAEFDDCNMELQRERQKYSELERNIKVLKERRDNLHRKEHQLKEIAEEKCPRTPENIAMLSTLSSDVESLKDQLEQFKSRLASFSFINEEAKQRYDDAESKLNEATNSLNKISKDANELLENCNIRFSEWKQKMSLDVKKMSESFSKLMSTCNYRGEVKLGFDDANKIDTYKLNLLVAFNRESPLNILSSTRQSGGEKSVTTLMFLLALQDCTKFPFRVVDEINQGMDETNDRNAFNQIMQYTMSHNQESQYILVTPKLLPNLEELAGITVMVVMNGPYIDDNLTNPITFMTSADEKQLQQRQSQQSQNELE</sequence>
<gene>
    <name evidence="6" type="ORF">TVAG_351770</name>
</gene>
<dbReference type="OrthoDB" id="10254973at2759"/>
<dbReference type="GO" id="GO:0016887">
    <property type="term" value="F:ATP hydrolysis activity"/>
    <property type="evidence" value="ECO:0007669"/>
    <property type="project" value="InterPro"/>
</dbReference>
<dbReference type="eggNOG" id="KOG0979">
    <property type="taxonomic scope" value="Eukaryota"/>
</dbReference>
<dbReference type="STRING" id="5722.A2DZR1"/>
<dbReference type="EMBL" id="DS113275">
    <property type="protein sequence ID" value="EAY14129.1"/>
    <property type="molecule type" value="Genomic_DNA"/>
</dbReference>
<dbReference type="GO" id="GO:0030915">
    <property type="term" value="C:Smc5-Smc6 complex"/>
    <property type="evidence" value="ECO:0000318"/>
    <property type="project" value="GO_Central"/>
</dbReference>
<dbReference type="GO" id="GO:0005634">
    <property type="term" value="C:nucleus"/>
    <property type="evidence" value="ECO:0000318"/>
    <property type="project" value="GO_Central"/>
</dbReference>
<dbReference type="RefSeq" id="XP_001326352.1">
    <property type="nucleotide sequence ID" value="XM_001326317.1"/>
</dbReference>
<dbReference type="Gene3D" id="3.40.50.300">
    <property type="entry name" value="P-loop containing nucleotide triphosphate hydrolases"/>
    <property type="match status" value="2"/>
</dbReference>
<comment type="similarity">
    <text evidence="1">Belongs to the SMC family. SMC5 subfamily.</text>
</comment>
<dbReference type="Pfam" id="PF13476">
    <property type="entry name" value="AAA_23"/>
    <property type="match status" value="1"/>
</dbReference>
<feature type="coiled-coil region" evidence="4">
    <location>
        <begin position="211"/>
        <end position="238"/>
    </location>
</feature>
<feature type="coiled-coil region" evidence="4">
    <location>
        <begin position="647"/>
        <end position="894"/>
    </location>
</feature>
<dbReference type="Proteomes" id="UP000001542">
    <property type="component" value="Unassembled WGS sequence"/>
</dbReference>
<feature type="coiled-coil region" evidence="4">
    <location>
        <begin position="334"/>
        <end position="445"/>
    </location>
</feature>
<dbReference type="InterPro" id="IPR038729">
    <property type="entry name" value="Rad50/SbcC_AAA"/>
</dbReference>
<dbReference type="VEuPathDB" id="TrichDB:TVAGG3_0261330"/>
<dbReference type="KEGG" id="tva:4772117"/>
<proteinExistence type="inferred from homology"/>
<organism evidence="6 7">
    <name type="scientific">Trichomonas vaginalis (strain ATCC PRA-98 / G3)</name>
    <dbReference type="NCBI Taxonomy" id="412133"/>
    <lineage>
        <taxon>Eukaryota</taxon>
        <taxon>Metamonada</taxon>
        <taxon>Parabasalia</taxon>
        <taxon>Trichomonadida</taxon>
        <taxon>Trichomonadidae</taxon>
        <taxon>Trichomonas</taxon>
    </lineage>
</organism>
<name>A2DZR1_TRIV3</name>
<dbReference type="Gene3D" id="1.10.287.1490">
    <property type="match status" value="1"/>
</dbReference>
<dbReference type="PANTHER" id="PTHR45916">
    <property type="entry name" value="STRUCTURAL MAINTENANCE OF CHROMOSOMES PROTEIN 5"/>
    <property type="match status" value="1"/>
</dbReference>
<dbReference type="VEuPathDB" id="TrichDB:TVAG_351770"/>
<keyword evidence="3 4" id="KW-0175">Coiled coil</keyword>
<dbReference type="InParanoid" id="A2DZR1"/>
<dbReference type="PANTHER" id="PTHR45916:SF1">
    <property type="entry name" value="STRUCTURAL MAINTENANCE OF CHROMOSOMES PROTEIN 5"/>
    <property type="match status" value="1"/>
</dbReference>
<evidence type="ECO:0000256" key="3">
    <source>
        <dbReference type="ARBA" id="ARBA00023054"/>
    </source>
</evidence>
<dbReference type="SUPFAM" id="SSF52540">
    <property type="entry name" value="P-loop containing nucleoside triphosphate hydrolases"/>
    <property type="match status" value="2"/>
</dbReference>
<evidence type="ECO:0000313" key="6">
    <source>
        <dbReference type="EMBL" id="EAY14129.1"/>
    </source>
</evidence>
<dbReference type="AlphaFoldDB" id="A2DZR1"/>
<keyword evidence="7" id="KW-1185">Reference proteome</keyword>
<dbReference type="FunCoup" id="A2DZR1">
    <property type="interactions" value="896"/>
</dbReference>
<evidence type="ECO:0000256" key="2">
    <source>
        <dbReference type="ARBA" id="ARBA00018687"/>
    </source>
</evidence>
<evidence type="ECO:0000313" key="7">
    <source>
        <dbReference type="Proteomes" id="UP000001542"/>
    </source>
</evidence>
<evidence type="ECO:0000256" key="1">
    <source>
        <dbReference type="ARBA" id="ARBA00010171"/>
    </source>
</evidence>
<dbReference type="InterPro" id="IPR027417">
    <property type="entry name" value="P-loop_NTPase"/>
</dbReference>
<feature type="domain" description="Rad50/SbcC-type AAA" evidence="5">
    <location>
        <begin position="35"/>
        <end position="225"/>
    </location>
</feature>
<evidence type="ECO:0000256" key="4">
    <source>
        <dbReference type="SAM" id="Coils"/>
    </source>
</evidence>